<sequence>MIALFVLASAYLIVPGGFYIDDFRAQAYAAGRGIWPFIIESNATHLAPGPRTMDWLQTTFWPLQRGPAVAFTLSACALLGVAVWRLLTQLVTRRWVALAGLGLALFAPSIIPAIAWYRQTLTTLTGLAFILVAIDAGLRYFRGAPKQWAYLAWAAHALGLCFSERAVVVPVTVAAAGLLLAPRVAPRLRLARQVLCVGPMVAVNLAFLALYGSGDYDHGGGGTPSVGGFLVATGRSLFVNTVPSLLGGPTRWRANGEAYSFARTPLWLIGLGVLGTLIVVATAWRTRRGRSANPLWRPLVVIATYVLPIYAILYVGRVSRADIASVDDLRLFPDVGIFVAMALALVVDAVVKAERRVVVRGLAAVAVLAVVAGSVSWVGFANRWHRNSSSTYVEALRTDLATNLAPVVPSPVPVTVVPNWVQPDFSTADLVALLHPTTKTVVFDSAPRLVGPHGRLVTGDLRRVDVAPDERQDFCRHALPAGQSSATINFTQAVPYYRGALLDLGVLVSDTTSITVKVADETGAVSSPRPSVTPQMQRGPHRVLLPIAPAVRVKSLQITRSRATADVCLTTVMVVQPPETP</sequence>
<accession>A0AAU7JTL6</accession>
<feature type="transmembrane region" description="Helical" evidence="1">
    <location>
        <begin position="358"/>
        <end position="380"/>
    </location>
</feature>
<evidence type="ECO:0000313" key="3">
    <source>
        <dbReference type="EMBL" id="XBO43587.1"/>
    </source>
</evidence>
<feature type="transmembrane region" description="Helical" evidence="1">
    <location>
        <begin position="190"/>
        <end position="214"/>
    </location>
</feature>
<feature type="transmembrane region" description="Helical" evidence="1">
    <location>
        <begin position="123"/>
        <end position="141"/>
    </location>
</feature>
<keyword evidence="1" id="KW-0472">Membrane</keyword>
<evidence type="ECO:0000256" key="1">
    <source>
        <dbReference type="SAM" id="Phobius"/>
    </source>
</evidence>
<reference evidence="3" key="1">
    <citation type="submission" date="2024-05" db="EMBL/GenBank/DDBJ databases">
        <authorList>
            <person name="Kim S."/>
            <person name="Heo J."/>
            <person name="Choi H."/>
            <person name="Choi Y."/>
            <person name="Kwon S.-W."/>
            <person name="Kim Y."/>
        </authorList>
    </citation>
    <scope>NUCLEOTIDE SEQUENCE</scope>
    <source>
        <strain evidence="3">KACC 23699</strain>
    </source>
</reference>
<keyword evidence="1" id="KW-0812">Transmembrane</keyword>
<gene>
    <name evidence="3" type="ORF">ABEG17_18800</name>
</gene>
<feature type="transmembrane region" description="Helical" evidence="1">
    <location>
        <begin position="95"/>
        <end position="117"/>
    </location>
</feature>
<dbReference type="Pfam" id="PF19830">
    <property type="entry name" value="DUF6311"/>
    <property type="match status" value="1"/>
</dbReference>
<dbReference type="EMBL" id="CP157483">
    <property type="protein sequence ID" value="XBO43587.1"/>
    <property type="molecule type" value="Genomic_DNA"/>
</dbReference>
<evidence type="ECO:0000259" key="2">
    <source>
        <dbReference type="Pfam" id="PF19830"/>
    </source>
</evidence>
<proteinExistence type="predicted"/>
<keyword evidence="1" id="KW-1133">Transmembrane helix</keyword>
<dbReference type="AlphaFoldDB" id="A0AAU7JTL6"/>
<dbReference type="InterPro" id="IPR046278">
    <property type="entry name" value="DUF6311"/>
</dbReference>
<feature type="transmembrane region" description="Helical" evidence="1">
    <location>
        <begin position="68"/>
        <end position="88"/>
    </location>
</feature>
<protein>
    <recommendedName>
        <fullName evidence="2">DUF6311 domain-containing protein</fullName>
    </recommendedName>
</protein>
<dbReference type="RefSeq" id="WP_406831026.1">
    <property type="nucleotide sequence ID" value="NZ_CP157483.1"/>
</dbReference>
<name>A0AAU7JTL6_9MICO</name>
<feature type="domain" description="DUF6311" evidence="2">
    <location>
        <begin position="71"/>
        <end position="314"/>
    </location>
</feature>
<feature type="transmembrane region" description="Helical" evidence="1">
    <location>
        <begin position="335"/>
        <end position="351"/>
    </location>
</feature>
<feature type="transmembrane region" description="Helical" evidence="1">
    <location>
        <begin position="266"/>
        <end position="284"/>
    </location>
</feature>
<feature type="transmembrane region" description="Helical" evidence="1">
    <location>
        <begin position="296"/>
        <end position="315"/>
    </location>
</feature>
<organism evidence="3">
    <name type="scientific">Pedococcus sp. KACC 23699</name>
    <dbReference type="NCBI Taxonomy" id="3149228"/>
    <lineage>
        <taxon>Bacteria</taxon>
        <taxon>Bacillati</taxon>
        <taxon>Actinomycetota</taxon>
        <taxon>Actinomycetes</taxon>
        <taxon>Micrococcales</taxon>
        <taxon>Intrasporangiaceae</taxon>
        <taxon>Pedococcus</taxon>
    </lineage>
</organism>